<dbReference type="Proteomes" id="UP000054047">
    <property type="component" value="Unassembled WGS sequence"/>
</dbReference>
<keyword evidence="2" id="KW-1185">Reference proteome</keyword>
<dbReference type="EMBL" id="KN729995">
    <property type="protein sequence ID" value="KIH61585.1"/>
    <property type="molecule type" value="Genomic_DNA"/>
</dbReference>
<accession>A0A0C2GK26</accession>
<dbReference type="AlphaFoldDB" id="A0A0C2GK26"/>
<sequence>MQVIPVYFWTGERVDLPCHMCELAMAYNGKVKYWAKAEDIGEFLEAPQMNVMSRKDLYKIVQNSEQMEDPEYVVISDHSMKSFDQPVSDATSFNMVPLSSTPGSEHIQTPPPVFLQRDGRLSIIRANPRSQGVYFCYDELSVGVTNVFYLVLAMTPPVSIFDSKPLHEESMQPYGNLA</sequence>
<reference evidence="1 2" key="1">
    <citation type="submission" date="2013-12" db="EMBL/GenBank/DDBJ databases">
        <title>Draft genome of the parsitic nematode Ancylostoma duodenale.</title>
        <authorList>
            <person name="Mitreva M."/>
        </authorList>
    </citation>
    <scope>NUCLEOTIDE SEQUENCE [LARGE SCALE GENOMIC DNA]</scope>
    <source>
        <strain evidence="1 2">Zhejiang</strain>
    </source>
</reference>
<dbReference type="OrthoDB" id="5856563at2759"/>
<protein>
    <submittedName>
        <fullName evidence="1">Uncharacterized protein</fullName>
    </submittedName>
</protein>
<evidence type="ECO:0000313" key="2">
    <source>
        <dbReference type="Proteomes" id="UP000054047"/>
    </source>
</evidence>
<organism evidence="1 2">
    <name type="scientific">Ancylostoma duodenale</name>
    <dbReference type="NCBI Taxonomy" id="51022"/>
    <lineage>
        <taxon>Eukaryota</taxon>
        <taxon>Metazoa</taxon>
        <taxon>Ecdysozoa</taxon>
        <taxon>Nematoda</taxon>
        <taxon>Chromadorea</taxon>
        <taxon>Rhabditida</taxon>
        <taxon>Rhabditina</taxon>
        <taxon>Rhabditomorpha</taxon>
        <taxon>Strongyloidea</taxon>
        <taxon>Ancylostomatidae</taxon>
        <taxon>Ancylostomatinae</taxon>
        <taxon>Ancylostoma</taxon>
    </lineage>
</organism>
<name>A0A0C2GK26_9BILA</name>
<evidence type="ECO:0000313" key="1">
    <source>
        <dbReference type="EMBL" id="KIH61585.1"/>
    </source>
</evidence>
<gene>
    <name evidence="1" type="ORF">ANCDUO_08140</name>
</gene>
<proteinExistence type="predicted"/>